<evidence type="ECO:0008006" key="3">
    <source>
        <dbReference type="Google" id="ProtNLM"/>
    </source>
</evidence>
<evidence type="ECO:0000313" key="2">
    <source>
        <dbReference type="Proteomes" id="UP000730618"/>
    </source>
</evidence>
<accession>A0ABN7TGQ3</accession>
<dbReference type="EMBL" id="CAJVCE010000001">
    <property type="protein sequence ID" value="CAG7619418.1"/>
    <property type="molecule type" value="Genomic_DNA"/>
</dbReference>
<dbReference type="RefSeq" id="WP_218096965.1">
    <property type="nucleotide sequence ID" value="NZ_CAJVCE010000001.1"/>
</dbReference>
<evidence type="ECO:0000313" key="1">
    <source>
        <dbReference type="EMBL" id="CAG7619418.1"/>
    </source>
</evidence>
<sequence>MFKKIFGSKNKKEKSETLIIIQLNDKIMPMDRGVLYEEPLDEFLRSNRYGEITGGGTMQAESGEIEFCDMEVLIYKGNDYRSIIGEIILKLEDLGAPKRSHVILENTEECIAFGKKEGLAIYLDSVNLPERVYAQCDLNVVLTELSRLIGYDGEVERYWQGTTETAFYFYGDSFEDMKNAIWSLTELYPLCQNTRIVQIA</sequence>
<reference evidence="1 2" key="1">
    <citation type="submission" date="2021-06" db="EMBL/GenBank/DDBJ databases">
        <authorList>
            <person name="Criscuolo A."/>
        </authorList>
    </citation>
    <scope>NUCLEOTIDE SEQUENCE [LARGE SCALE GENOMIC DNA]</scope>
    <source>
        <strain evidence="2">CIP 111802</strain>
    </source>
</reference>
<name>A0ABN7TGQ3_9BACL</name>
<protein>
    <recommendedName>
        <fullName evidence="3">DUF4265 domain-containing protein</fullName>
    </recommendedName>
</protein>
<gene>
    <name evidence="1" type="ORF">PAECIP111802_00616</name>
</gene>
<proteinExistence type="predicted"/>
<comment type="caution">
    <text evidence="1">The sequence shown here is derived from an EMBL/GenBank/DDBJ whole genome shotgun (WGS) entry which is preliminary data.</text>
</comment>
<dbReference type="Proteomes" id="UP000730618">
    <property type="component" value="Unassembled WGS sequence"/>
</dbReference>
<keyword evidence="2" id="KW-1185">Reference proteome</keyword>
<organism evidence="1 2">
    <name type="scientific">Paenibacillus allorhizosphaerae</name>
    <dbReference type="NCBI Taxonomy" id="2849866"/>
    <lineage>
        <taxon>Bacteria</taxon>
        <taxon>Bacillati</taxon>
        <taxon>Bacillota</taxon>
        <taxon>Bacilli</taxon>
        <taxon>Bacillales</taxon>
        <taxon>Paenibacillaceae</taxon>
        <taxon>Paenibacillus</taxon>
    </lineage>
</organism>